<evidence type="ECO:0000256" key="2">
    <source>
        <dbReference type="ARBA" id="ARBA00022561"/>
    </source>
</evidence>
<dbReference type="SUPFAM" id="SSF55405">
    <property type="entry name" value="RNA bacteriophage capsid protein"/>
    <property type="match status" value="1"/>
</dbReference>
<dbReference type="InterPro" id="IPR015954">
    <property type="entry name" value="Phage_RNA-type_capsid"/>
</dbReference>
<protein>
    <recommendedName>
        <fullName evidence="5">Coat protein</fullName>
    </recommendedName>
</protein>
<sequence>MPQLNPLVLKDGAATPANHTFQPRDITGGVAALVESTGVPIGDRRITLALNRTTAGRLKASVKVAIPIVQDQVLNGVSRPAIVRTAYADVVFSFDGTSSTDERKDLMAFVSNMFKSDQAMMAGFVVDLQGVY</sequence>
<proteinExistence type="predicted"/>
<accession>A0A8F5MJI4</accession>
<dbReference type="EMBL" id="MW648446">
    <property type="protein sequence ID" value="QXN75348.1"/>
    <property type="molecule type" value="Genomic_RNA"/>
</dbReference>
<dbReference type="Gene3D" id="3.30.380.10">
    <property type="entry name" value="MS2 Viral Coat Protein"/>
    <property type="match status" value="1"/>
</dbReference>
<keyword evidence="3" id="KW-0946">Virion</keyword>
<name>A0A8F5MJI4_9VIRU</name>
<organism evidence="4">
    <name type="scientific">Grapevine-associated levi-like virus 10</name>
    <dbReference type="NCBI Taxonomy" id="2814355"/>
    <lineage>
        <taxon>Viruses</taxon>
        <taxon>Riboviria</taxon>
        <taxon>Orthornavirae</taxon>
        <taxon>Lenarviricota</taxon>
        <taxon>Leviviricetes</taxon>
        <taxon>Norzivirales</taxon>
        <taxon>Fiersviridae</taxon>
        <taxon>Mihkrovirus</taxon>
        <taxon>Mihkrovirus vitisadaptatum</taxon>
    </lineage>
</organism>
<evidence type="ECO:0000313" key="4">
    <source>
        <dbReference type="EMBL" id="QXN75348.1"/>
    </source>
</evidence>
<dbReference type="GO" id="GO:0005198">
    <property type="term" value="F:structural molecule activity"/>
    <property type="evidence" value="ECO:0007669"/>
    <property type="project" value="InterPro"/>
</dbReference>
<reference evidence="4" key="1">
    <citation type="submission" date="2021-02" db="EMBL/GenBank/DDBJ databases">
        <title>The hidden world within plants: metatranscriptomics unveil the complexity of wood microbiomes in grapevine.</title>
        <authorList>
            <person name="Nerva L."/>
            <person name="Garcia J.F."/>
            <person name="Favaretto F."/>
            <person name="Giudice G."/>
            <person name="Moffa L."/>
            <person name="Dario C."/>
            <person name="Riccardo V."/>
            <person name="Gambino G."/>
            <person name="Chitarra W."/>
        </authorList>
    </citation>
    <scope>NUCLEOTIDE SEQUENCE</scope>
</reference>
<comment type="subcellular location">
    <subcellularLocation>
        <location evidence="1">Virion</location>
    </subcellularLocation>
</comment>
<evidence type="ECO:0008006" key="5">
    <source>
        <dbReference type="Google" id="ProtNLM"/>
    </source>
</evidence>
<dbReference type="GO" id="GO:0019028">
    <property type="term" value="C:viral capsid"/>
    <property type="evidence" value="ECO:0007669"/>
    <property type="project" value="UniProtKB-KW"/>
</dbReference>
<evidence type="ECO:0000256" key="1">
    <source>
        <dbReference type="ARBA" id="ARBA00004328"/>
    </source>
</evidence>
<keyword evidence="2" id="KW-0167">Capsid protein</keyword>
<evidence type="ECO:0000256" key="3">
    <source>
        <dbReference type="ARBA" id="ARBA00022844"/>
    </source>
</evidence>
<dbReference type="InterPro" id="IPR002703">
    <property type="entry name" value="Levivir_coat"/>
</dbReference>
<dbReference type="Pfam" id="PF01819">
    <property type="entry name" value="Levi_coat"/>
    <property type="match status" value="1"/>
</dbReference>